<dbReference type="Proteomes" id="UP000318509">
    <property type="component" value="Unassembled WGS sequence"/>
</dbReference>
<reference evidence="1 2" key="1">
    <citation type="journal article" date="2019" name="Nat. Microbiol.">
        <title>Mediterranean grassland soil C-N compound turnover is dependent on rainfall and depth, and is mediated by genomically divergent microorganisms.</title>
        <authorList>
            <person name="Diamond S."/>
            <person name="Andeer P.F."/>
            <person name="Li Z."/>
            <person name="Crits-Christoph A."/>
            <person name="Burstein D."/>
            <person name="Anantharaman K."/>
            <person name="Lane K.R."/>
            <person name="Thomas B.C."/>
            <person name="Pan C."/>
            <person name="Northen T.R."/>
            <person name="Banfield J.F."/>
        </authorList>
    </citation>
    <scope>NUCLEOTIDE SEQUENCE [LARGE SCALE GENOMIC DNA]</scope>
    <source>
        <strain evidence="1">NP_3</strain>
    </source>
</reference>
<gene>
    <name evidence="1" type="ORF">E6H00_13100</name>
</gene>
<comment type="caution">
    <text evidence="1">The sequence shown here is derived from an EMBL/GenBank/DDBJ whole genome shotgun (WGS) entry which is preliminary data.</text>
</comment>
<organism evidence="1 2">
    <name type="scientific">Candidatus Segetimicrobium genomatis</name>
    <dbReference type="NCBI Taxonomy" id="2569760"/>
    <lineage>
        <taxon>Bacteria</taxon>
        <taxon>Bacillati</taxon>
        <taxon>Candidatus Sysuimicrobiota</taxon>
        <taxon>Candidatus Sysuimicrobiia</taxon>
        <taxon>Candidatus Sysuimicrobiales</taxon>
        <taxon>Candidatus Segetimicrobiaceae</taxon>
        <taxon>Candidatus Segetimicrobium</taxon>
    </lineage>
</organism>
<accession>A0A537JXY3</accession>
<evidence type="ECO:0000313" key="2">
    <source>
        <dbReference type="Proteomes" id="UP000318509"/>
    </source>
</evidence>
<proteinExistence type="predicted"/>
<dbReference type="AlphaFoldDB" id="A0A537JXY3"/>
<name>A0A537JXY3_9BACT</name>
<protein>
    <submittedName>
        <fullName evidence="1">Uncharacterized protein</fullName>
    </submittedName>
</protein>
<evidence type="ECO:0000313" key="1">
    <source>
        <dbReference type="EMBL" id="TMI88365.1"/>
    </source>
</evidence>
<dbReference type="EMBL" id="VBAK01000141">
    <property type="protein sequence ID" value="TMI88365.1"/>
    <property type="molecule type" value="Genomic_DNA"/>
</dbReference>
<sequence>MQNVKTGHGQQCPACAGNGIVSGGFDDQDFWYPINPPQLTANQVGVNSTVTVDNDADFLCDRFIASSTGLFSVTLTDKFRSRPFSPNTAINGENFAGTAQLPLWLPNPFVIRRNAVILGVFNDRSGAPNTVQFCLVGRKLI</sequence>